<dbReference type="Proteomes" id="UP000095287">
    <property type="component" value="Unplaced"/>
</dbReference>
<sequence>MKGRDFSDGYCRPSNPEIRLRSGGGLQFSSSPQKDRPLAQECPEDPEACRLPDCFCSKTGKVPPGNLRVDEVPQFVVLTFDDAVNARTMADYKKLFGSVRYRNPNGCPIKATFFVSHEWTNYDLVQWLSEEGHEIASNSITHTSLQNKGKTKWLNEMDGQRRILAMFGNVPEEEIVGMRSPLMTLGGEEQFEMMQRARFLYDNSISADPDLHEAPYWPQTLDYRLAWRCNQGDCPNGFLNKVSKNKDVYFVTMNQLVQWMRDPLPLSQMAQAAFIRCRSNNVSKSQVACPKPNKCMYRTPHLNSPERQFETCKLCPDYYPWVRNPLGSIIF</sequence>
<dbReference type="GO" id="GO:0005975">
    <property type="term" value="P:carbohydrate metabolic process"/>
    <property type="evidence" value="ECO:0007669"/>
    <property type="project" value="InterPro"/>
</dbReference>
<dbReference type="GO" id="GO:0016810">
    <property type="term" value="F:hydrolase activity, acting on carbon-nitrogen (but not peptide) bonds"/>
    <property type="evidence" value="ECO:0007669"/>
    <property type="project" value="InterPro"/>
</dbReference>
<dbReference type="PANTHER" id="PTHR45985">
    <property type="match status" value="1"/>
</dbReference>
<proteinExistence type="predicted"/>
<dbReference type="InterPro" id="IPR052740">
    <property type="entry name" value="CE4"/>
</dbReference>
<dbReference type="InterPro" id="IPR011330">
    <property type="entry name" value="Glyco_hydro/deAcase_b/a-brl"/>
</dbReference>
<evidence type="ECO:0000259" key="2">
    <source>
        <dbReference type="Pfam" id="PF01522"/>
    </source>
</evidence>
<dbReference type="InterPro" id="IPR002509">
    <property type="entry name" value="NODB_dom"/>
</dbReference>
<dbReference type="PANTHER" id="PTHR45985:SF11">
    <property type="entry name" value="EGF-LIKE DOMAIN-CONTAINING PROTEIN"/>
    <property type="match status" value="1"/>
</dbReference>
<keyword evidence="3" id="KW-1185">Reference proteome</keyword>
<reference evidence="4" key="1">
    <citation type="submission" date="2016-11" db="UniProtKB">
        <authorList>
            <consortium name="WormBaseParasite"/>
        </authorList>
    </citation>
    <scope>IDENTIFICATION</scope>
</reference>
<dbReference type="SUPFAM" id="SSF88713">
    <property type="entry name" value="Glycoside hydrolase/deacetylase"/>
    <property type="match status" value="1"/>
</dbReference>
<dbReference type="AlphaFoldDB" id="A0A1I7Y196"/>
<protein>
    <submittedName>
        <fullName evidence="4">NodB homology domain-containing protein</fullName>
    </submittedName>
</protein>
<accession>A0A1I7Y196</accession>
<dbReference type="Gene3D" id="3.20.20.370">
    <property type="entry name" value="Glycoside hydrolase/deacetylase"/>
    <property type="match status" value="1"/>
</dbReference>
<organism evidence="3 4">
    <name type="scientific">Steinernema glaseri</name>
    <dbReference type="NCBI Taxonomy" id="37863"/>
    <lineage>
        <taxon>Eukaryota</taxon>
        <taxon>Metazoa</taxon>
        <taxon>Ecdysozoa</taxon>
        <taxon>Nematoda</taxon>
        <taxon>Chromadorea</taxon>
        <taxon>Rhabditida</taxon>
        <taxon>Tylenchina</taxon>
        <taxon>Panagrolaimomorpha</taxon>
        <taxon>Strongyloidoidea</taxon>
        <taxon>Steinernematidae</taxon>
        <taxon>Steinernema</taxon>
    </lineage>
</organism>
<feature type="region of interest" description="Disordered" evidence="1">
    <location>
        <begin position="1"/>
        <end position="42"/>
    </location>
</feature>
<dbReference type="WBParaSite" id="L893_g11623.t1">
    <property type="protein sequence ID" value="L893_g11623.t1"/>
    <property type="gene ID" value="L893_g11623"/>
</dbReference>
<dbReference type="Pfam" id="PF01522">
    <property type="entry name" value="Polysacc_deac_1"/>
    <property type="match status" value="1"/>
</dbReference>
<evidence type="ECO:0000313" key="3">
    <source>
        <dbReference type="Proteomes" id="UP000095287"/>
    </source>
</evidence>
<name>A0A1I7Y196_9BILA</name>
<evidence type="ECO:0000256" key="1">
    <source>
        <dbReference type="SAM" id="MobiDB-lite"/>
    </source>
</evidence>
<feature type="domain" description="NodB homology" evidence="2">
    <location>
        <begin position="73"/>
        <end position="168"/>
    </location>
</feature>
<evidence type="ECO:0000313" key="4">
    <source>
        <dbReference type="WBParaSite" id="L893_g11623.t1"/>
    </source>
</evidence>